<reference evidence="11 12" key="1">
    <citation type="submission" date="2016-10" db="EMBL/GenBank/DDBJ databases">
        <authorList>
            <person name="de Groot N.N."/>
        </authorList>
    </citation>
    <scope>NUCLEOTIDE SEQUENCE [LARGE SCALE GENOMIC DNA]</scope>
    <source>
        <strain evidence="11 12">DSM 21650</strain>
    </source>
</reference>
<keyword evidence="11" id="KW-0282">Flagellum</keyword>
<evidence type="ECO:0000256" key="2">
    <source>
        <dbReference type="ARBA" id="ARBA00010004"/>
    </source>
</evidence>
<comment type="subcellular location">
    <subcellularLocation>
        <location evidence="1">Cell membrane</location>
        <topology evidence="1">Peripheral membrane protein</topology>
        <orientation evidence="1">Cytoplasmic side</orientation>
    </subcellularLocation>
</comment>
<evidence type="ECO:0000313" key="12">
    <source>
        <dbReference type="Proteomes" id="UP000198625"/>
    </source>
</evidence>
<keyword evidence="8" id="KW-0653">Protein transport</keyword>
<dbReference type="InterPro" id="IPR053716">
    <property type="entry name" value="Flag_assembly_chemotaxis_eff"/>
</dbReference>
<keyword evidence="7" id="KW-1005">Bacterial flagellum biogenesis</keyword>
<keyword evidence="11" id="KW-0969">Cilium</keyword>
<dbReference type="STRING" id="415015.SAMN05660462_01589"/>
<comment type="similarity">
    <text evidence="2">Belongs to the FliJ family.</text>
</comment>
<dbReference type="Gene3D" id="1.10.287.1700">
    <property type="match status" value="1"/>
</dbReference>
<keyword evidence="11" id="KW-0966">Cell projection</keyword>
<dbReference type="GO" id="GO:0044781">
    <property type="term" value="P:bacterial-type flagellum organization"/>
    <property type="evidence" value="ECO:0007669"/>
    <property type="project" value="UniProtKB-KW"/>
</dbReference>
<accession>A0A1H3PNE4</accession>
<keyword evidence="4" id="KW-0813">Transport</keyword>
<keyword evidence="9" id="KW-0472">Membrane</keyword>
<dbReference type="NCBIfam" id="TIGR02473">
    <property type="entry name" value="flagell_FliJ"/>
    <property type="match status" value="1"/>
</dbReference>
<dbReference type="InterPro" id="IPR012823">
    <property type="entry name" value="Flagell_FliJ"/>
</dbReference>
<organism evidence="11 12">
    <name type="scientific">Proteiniborus ethanoligenes</name>
    <dbReference type="NCBI Taxonomy" id="415015"/>
    <lineage>
        <taxon>Bacteria</taxon>
        <taxon>Bacillati</taxon>
        <taxon>Bacillota</taxon>
        <taxon>Clostridia</taxon>
        <taxon>Eubacteriales</taxon>
        <taxon>Proteiniborus</taxon>
    </lineage>
</organism>
<proteinExistence type="inferred from homology"/>
<evidence type="ECO:0000256" key="5">
    <source>
        <dbReference type="ARBA" id="ARBA00022475"/>
    </source>
</evidence>
<keyword evidence="5" id="KW-1003">Cell membrane</keyword>
<evidence type="ECO:0000256" key="4">
    <source>
        <dbReference type="ARBA" id="ARBA00022448"/>
    </source>
</evidence>
<name>A0A1H3PNE4_9FIRM</name>
<evidence type="ECO:0000256" key="6">
    <source>
        <dbReference type="ARBA" id="ARBA00022500"/>
    </source>
</evidence>
<keyword evidence="6" id="KW-0145">Chemotaxis</keyword>
<dbReference type="RefSeq" id="WP_176967918.1">
    <property type="nucleotide sequence ID" value="NZ_FNQE01000015.1"/>
</dbReference>
<dbReference type="Proteomes" id="UP000198625">
    <property type="component" value="Unassembled WGS sequence"/>
</dbReference>
<evidence type="ECO:0000313" key="11">
    <source>
        <dbReference type="EMBL" id="SDZ02782.1"/>
    </source>
</evidence>
<dbReference type="GO" id="GO:0009288">
    <property type="term" value="C:bacterial-type flagellum"/>
    <property type="evidence" value="ECO:0007669"/>
    <property type="project" value="InterPro"/>
</dbReference>
<evidence type="ECO:0000256" key="8">
    <source>
        <dbReference type="ARBA" id="ARBA00022927"/>
    </source>
</evidence>
<evidence type="ECO:0000256" key="3">
    <source>
        <dbReference type="ARBA" id="ARBA00020392"/>
    </source>
</evidence>
<dbReference type="Pfam" id="PF02050">
    <property type="entry name" value="FliJ"/>
    <property type="match status" value="1"/>
</dbReference>
<dbReference type="GO" id="GO:0006935">
    <property type="term" value="P:chemotaxis"/>
    <property type="evidence" value="ECO:0007669"/>
    <property type="project" value="UniProtKB-KW"/>
</dbReference>
<protein>
    <recommendedName>
        <fullName evidence="3">Flagellar FliJ protein</fullName>
    </recommendedName>
</protein>
<evidence type="ECO:0000256" key="7">
    <source>
        <dbReference type="ARBA" id="ARBA00022795"/>
    </source>
</evidence>
<dbReference type="EMBL" id="FNQE01000015">
    <property type="protein sequence ID" value="SDZ02782.1"/>
    <property type="molecule type" value="Genomic_DNA"/>
</dbReference>
<dbReference type="GO" id="GO:0005886">
    <property type="term" value="C:plasma membrane"/>
    <property type="evidence" value="ECO:0007669"/>
    <property type="project" value="UniProtKB-SubCell"/>
</dbReference>
<dbReference type="GO" id="GO:0015031">
    <property type="term" value="P:protein transport"/>
    <property type="evidence" value="ECO:0007669"/>
    <property type="project" value="UniProtKB-KW"/>
</dbReference>
<sequence>MEKFNFRLNKVLEYRESIENINKSEYGKAKKKLDDETEILEEIISYKDSINLERDKLASKTTIRNFKNYDLYLKSIKEKLIEQSNIVEAAQTNAEVARNKLINSSVDKKILENLRKRDFDNYLYQVKKQEEKIIDQIVSYKSSVK</sequence>
<evidence type="ECO:0000256" key="10">
    <source>
        <dbReference type="ARBA" id="ARBA00023225"/>
    </source>
</evidence>
<evidence type="ECO:0000256" key="1">
    <source>
        <dbReference type="ARBA" id="ARBA00004413"/>
    </source>
</evidence>
<gene>
    <name evidence="11" type="ORF">SAMN05660462_01589</name>
</gene>
<keyword evidence="10" id="KW-1006">Bacterial flagellum protein export</keyword>
<dbReference type="AlphaFoldDB" id="A0A1H3PNE4"/>
<evidence type="ECO:0000256" key="9">
    <source>
        <dbReference type="ARBA" id="ARBA00023136"/>
    </source>
</evidence>
<keyword evidence="12" id="KW-1185">Reference proteome</keyword>
<dbReference type="GO" id="GO:0071973">
    <property type="term" value="P:bacterial-type flagellum-dependent cell motility"/>
    <property type="evidence" value="ECO:0007669"/>
    <property type="project" value="InterPro"/>
</dbReference>